<reference evidence="2" key="1">
    <citation type="journal article" date="2014" name="Nucleic Acids Res.">
        <title>The evolutionary dynamics of variant antigen genes in Babesia reveal a history of genomic innovation underlying host-parasite interaction.</title>
        <authorList>
            <person name="Jackson A.P."/>
            <person name="Otto T.D."/>
            <person name="Darby A."/>
            <person name="Ramaprasad A."/>
            <person name="Xia D."/>
            <person name="Echaide I.E."/>
            <person name="Farber M."/>
            <person name="Gahlot S."/>
            <person name="Gamble J."/>
            <person name="Gupta D."/>
            <person name="Gupta Y."/>
            <person name="Jackson L."/>
            <person name="Malandrin L."/>
            <person name="Malas T.B."/>
            <person name="Moussa E."/>
            <person name="Nair M."/>
            <person name="Reid A.J."/>
            <person name="Sanders M."/>
            <person name="Sharma J."/>
            <person name="Tracey A."/>
            <person name="Quail M.A."/>
            <person name="Weir W."/>
            <person name="Wastling J.M."/>
            <person name="Hall N."/>
            <person name="Willadsen P."/>
            <person name="Lingelbach K."/>
            <person name="Shiels B."/>
            <person name="Tait A."/>
            <person name="Berriman M."/>
            <person name="Allred D.R."/>
            <person name="Pain A."/>
        </authorList>
    </citation>
    <scope>NUCLEOTIDE SEQUENCE [LARGE SCALE GENOMIC DNA]</scope>
    <source>
        <strain evidence="2">Bond</strain>
    </source>
</reference>
<dbReference type="SUPFAM" id="SSF55486">
    <property type="entry name" value="Metalloproteases ('zincins'), catalytic domain"/>
    <property type="match status" value="1"/>
</dbReference>
<evidence type="ECO:0000313" key="2">
    <source>
        <dbReference type="Proteomes" id="UP000033188"/>
    </source>
</evidence>
<dbReference type="OrthoDB" id="17530at2759"/>
<dbReference type="EMBL" id="LK391709">
    <property type="protein sequence ID" value="CDR96522.1"/>
    <property type="molecule type" value="Genomic_DNA"/>
</dbReference>
<gene>
    <name evidence="1" type="ORF">BBBOND_0304260</name>
</gene>
<dbReference type="STRING" id="5866.A0A061D965"/>
<accession>A0A061D965</accession>
<keyword evidence="2" id="KW-1185">Reference proteome</keyword>
<evidence type="ECO:0000313" key="1">
    <source>
        <dbReference type="EMBL" id="CDR96522.1"/>
    </source>
</evidence>
<dbReference type="RefSeq" id="XP_012768708.1">
    <property type="nucleotide sequence ID" value="XM_012913254.1"/>
</dbReference>
<name>A0A061D965_BABBI</name>
<dbReference type="GeneID" id="24565063"/>
<dbReference type="KEGG" id="bbig:BBBOND_0304260"/>
<sequence length="149" mass="16325">MQLLRPTTATIRYVTGCSKAVVSLRTSTPPSSHHCRTFVTCPKVERSLFYLGAKTPSDLVRIGQEAVAASSDIIADVGDRPQDGDVEGRDLIYTIDHISNTLCLVADPCELLRHVHPDDEWRAAANATVEEVSAFISRVNIDEKASVYI</sequence>
<proteinExistence type="predicted"/>
<dbReference type="VEuPathDB" id="PiroplasmaDB:BBBOND_0304260"/>
<organism evidence="1 2">
    <name type="scientific">Babesia bigemina</name>
    <dbReference type="NCBI Taxonomy" id="5866"/>
    <lineage>
        <taxon>Eukaryota</taxon>
        <taxon>Sar</taxon>
        <taxon>Alveolata</taxon>
        <taxon>Apicomplexa</taxon>
        <taxon>Aconoidasida</taxon>
        <taxon>Piroplasmida</taxon>
        <taxon>Babesiidae</taxon>
        <taxon>Babesia</taxon>
    </lineage>
</organism>
<dbReference type="Proteomes" id="UP000033188">
    <property type="component" value="Chromosome 3"/>
</dbReference>
<protein>
    <submittedName>
        <fullName evidence="1">Mitochondrial intermediate peptidase 1</fullName>
    </submittedName>
</protein>
<dbReference type="AlphaFoldDB" id="A0A061D965"/>